<protein>
    <submittedName>
        <fullName evidence="1">Uncharacterized protein</fullName>
    </submittedName>
</protein>
<sequence length="75" mass="8525">MGTFAFAKSISENNVYDVKQETIWMEVVGDCVVTVYGVDRFGNRTGTKHTFVFADVESQEECDRLARNLKRILST</sequence>
<name>A0A9X4MWL8_9FLAO</name>
<dbReference type="RefSeq" id="WP_304420051.1">
    <property type="nucleotide sequence ID" value="NZ_JANCMU010000001.1"/>
</dbReference>
<keyword evidence="2" id="KW-1185">Reference proteome</keyword>
<comment type="caution">
    <text evidence="1">The sequence shown here is derived from an EMBL/GenBank/DDBJ whole genome shotgun (WGS) entry which is preliminary data.</text>
</comment>
<accession>A0A9X4MWL8</accession>
<evidence type="ECO:0000313" key="1">
    <source>
        <dbReference type="EMBL" id="MDG4945438.1"/>
    </source>
</evidence>
<gene>
    <name evidence="1" type="ORF">NMK71_03345</name>
</gene>
<dbReference type="Proteomes" id="UP001152599">
    <property type="component" value="Unassembled WGS sequence"/>
</dbReference>
<dbReference type="AlphaFoldDB" id="A0A9X4MWL8"/>
<dbReference type="EMBL" id="JANCMU010000001">
    <property type="protein sequence ID" value="MDG4945438.1"/>
    <property type="molecule type" value="Genomic_DNA"/>
</dbReference>
<evidence type="ECO:0000313" key="2">
    <source>
        <dbReference type="Proteomes" id="UP001152599"/>
    </source>
</evidence>
<organism evidence="1 2">
    <name type="scientific">Profundicola chukchiensis</name>
    <dbReference type="NCBI Taxonomy" id="2961959"/>
    <lineage>
        <taxon>Bacteria</taxon>
        <taxon>Pseudomonadati</taxon>
        <taxon>Bacteroidota</taxon>
        <taxon>Flavobacteriia</taxon>
        <taxon>Flavobacteriales</taxon>
        <taxon>Weeksellaceae</taxon>
        <taxon>Profundicola</taxon>
    </lineage>
</organism>
<proteinExistence type="predicted"/>
<reference evidence="1" key="1">
    <citation type="submission" date="2022-07" db="EMBL/GenBank/DDBJ databases">
        <title>Description and genome-wide analysis of Profundicola chukchiensis gen. nov., sp. nov., marine bacteria isolated from bottom sediments of the Chukchi Sea.</title>
        <authorList>
            <person name="Romanenko L."/>
            <person name="Otstavnykh N."/>
            <person name="Kurilenko V."/>
            <person name="Eremeev V."/>
            <person name="Velansky P."/>
            <person name="Mikhailov V."/>
            <person name="Isaeva M."/>
        </authorList>
    </citation>
    <scope>NUCLEOTIDE SEQUENCE</scope>
    <source>
        <strain evidence="1">KMM 9713</strain>
    </source>
</reference>